<feature type="compositionally biased region" description="Basic and acidic residues" evidence="2">
    <location>
        <begin position="396"/>
        <end position="421"/>
    </location>
</feature>
<keyword evidence="1" id="KW-0863">Zinc-finger</keyword>
<evidence type="ECO:0000256" key="1">
    <source>
        <dbReference type="PROSITE-ProRule" id="PRU00047"/>
    </source>
</evidence>
<reference evidence="4 5" key="1">
    <citation type="submission" date="2018-09" db="EMBL/GenBank/DDBJ databases">
        <title>Genomic investigation of the strawberry pathogen Phytophthora fragariae indicates pathogenicity is determined by transcriptional variation in three key races.</title>
        <authorList>
            <person name="Adams T.M."/>
            <person name="Armitage A.D."/>
            <person name="Sobczyk M.K."/>
            <person name="Bates H.J."/>
            <person name="Dunwell J.M."/>
            <person name="Nellist C.F."/>
            <person name="Harrison R.J."/>
        </authorList>
    </citation>
    <scope>NUCLEOTIDE SEQUENCE [LARGE SCALE GENOMIC DNA]</scope>
    <source>
        <strain evidence="4 5">SCRP249</strain>
    </source>
</reference>
<comment type="caution">
    <text evidence="4">The sequence shown here is derived from an EMBL/GenBank/DDBJ whole genome shotgun (WGS) entry which is preliminary data.</text>
</comment>
<dbReference type="SUPFAM" id="SSF57756">
    <property type="entry name" value="Retrovirus zinc finger-like domains"/>
    <property type="match status" value="1"/>
</dbReference>
<feature type="region of interest" description="Disordered" evidence="2">
    <location>
        <begin position="386"/>
        <end position="421"/>
    </location>
</feature>
<dbReference type="Gene3D" id="4.10.60.10">
    <property type="entry name" value="Zinc finger, CCHC-type"/>
    <property type="match status" value="1"/>
</dbReference>
<feature type="compositionally biased region" description="Basic residues" evidence="2">
    <location>
        <begin position="262"/>
        <end position="271"/>
    </location>
</feature>
<feature type="compositionally biased region" description="Basic and acidic residues" evidence="2">
    <location>
        <begin position="279"/>
        <end position="296"/>
    </location>
</feature>
<evidence type="ECO:0000313" key="5">
    <source>
        <dbReference type="Proteomes" id="UP000429607"/>
    </source>
</evidence>
<name>A0A6A3MCJ2_9STRA</name>
<evidence type="ECO:0000259" key="3">
    <source>
        <dbReference type="PROSITE" id="PS50158"/>
    </source>
</evidence>
<organism evidence="4 5">
    <name type="scientific">Phytophthora rubi</name>
    <dbReference type="NCBI Taxonomy" id="129364"/>
    <lineage>
        <taxon>Eukaryota</taxon>
        <taxon>Sar</taxon>
        <taxon>Stramenopiles</taxon>
        <taxon>Oomycota</taxon>
        <taxon>Peronosporomycetes</taxon>
        <taxon>Peronosporales</taxon>
        <taxon>Peronosporaceae</taxon>
        <taxon>Phytophthora</taxon>
    </lineage>
</organism>
<protein>
    <recommendedName>
        <fullName evidence="3">CCHC-type domain-containing protein</fullName>
    </recommendedName>
</protein>
<feature type="domain" description="CCHC-type" evidence="3">
    <location>
        <begin position="193"/>
        <end position="207"/>
    </location>
</feature>
<evidence type="ECO:0000313" key="4">
    <source>
        <dbReference type="EMBL" id="KAE9028497.1"/>
    </source>
</evidence>
<dbReference type="GO" id="GO:0003676">
    <property type="term" value="F:nucleic acid binding"/>
    <property type="evidence" value="ECO:0007669"/>
    <property type="project" value="InterPro"/>
</dbReference>
<accession>A0A6A3MCJ2</accession>
<feature type="region of interest" description="Disordered" evidence="2">
    <location>
        <begin position="221"/>
        <end position="320"/>
    </location>
</feature>
<feature type="region of interest" description="Disordered" evidence="2">
    <location>
        <begin position="101"/>
        <end position="127"/>
    </location>
</feature>
<dbReference type="AlphaFoldDB" id="A0A6A3MCJ2"/>
<keyword evidence="1" id="KW-0479">Metal-binding</keyword>
<dbReference type="GO" id="GO:0008270">
    <property type="term" value="F:zinc ion binding"/>
    <property type="evidence" value="ECO:0007669"/>
    <property type="project" value="UniProtKB-KW"/>
</dbReference>
<feature type="region of interest" description="Disordered" evidence="2">
    <location>
        <begin position="20"/>
        <end position="40"/>
    </location>
</feature>
<keyword evidence="1" id="KW-0862">Zinc</keyword>
<feature type="compositionally biased region" description="Basic and acidic residues" evidence="2">
    <location>
        <begin position="114"/>
        <end position="123"/>
    </location>
</feature>
<dbReference type="InterPro" id="IPR001878">
    <property type="entry name" value="Znf_CCHC"/>
</dbReference>
<gene>
    <name evidence="4" type="ORF">PR001_g11725</name>
</gene>
<dbReference type="EMBL" id="QXFV01000732">
    <property type="protein sequence ID" value="KAE9028497.1"/>
    <property type="molecule type" value="Genomic_DNA"/>
</dbReference>
<dbReference type="Proteomes" id="UP000429607">
    <property type="component" value="Unassembled WGS sequence"/>
</dbReference>
<dbReference type="InterPro" id="IPR036875">
    <property type="entry name" value="Znf_CCHC_sf"/>
</dbReference>
<dbReference type="PROSITE" id="PS50158">
    <property type="entry name" value="ZF_CCHC"/>
    <property type="match status" value="1"/>
</dbReference>
<evidence type="ECO:0000256" key="2">
    <source>
        <dbReference type="SAM" id="MobiDB-lite"/>
    </source>
</evidence>
<dbReference type="SMART" id="SM00343">
    <property type="entry name" value="ZnF_C2HC"/>
    <property type="match status" value="1"/>
</dbReference>
<proteinExistence type="predicted"/>
<sequence>MKSWRRKKITDWRVAKKRYREDRELAEDENAAAGRNKKSKTALVDQIDWSRLGLGFGGGADVPPSFDTSGKAVSGLAKASAKGPLSLAALQALMIAAKIGDSGSKPAANRPKASKQDGGEEAKAYFTSGGRGGGGLNNYGGGRGGGGYNNGGGYSGGRGYAGGRGAGRGDQGLSDYGPGDYKPIAQRKAESPCSYCGQYGHWWRECPMRHTNMAKVESKLAEKPAAGESTSGPTPAPAAGNGQRQEMGGLYCRQEELAPRTTRARSRRRRSAGGYGGARECRNRGGGCEKREEATRGPDAPDCVAQGGAHQQPDDDSVGRKLNWLRFNTSSWSSYENANRNGPESCGLWPSRRLEECSGSRWRSRLAVRRCAASSVKKLEVAAMQASLPPQPKSNGHGDKLAAHSKEKRSAQEPEVTTRRPRTDALQAEWLACERQWLDALPVVLAEEGTLAEMRAARKRAVKAVKKYKVARRAYRLQRRRQQEEQRKAVSVEVQQTKDKKCSRQKMGGYTYAKQGNYDDVELVPEDGGKTRREEPLRSAGAGEPNCLPTALLAFTRRHTQEVVVLSTSWQAVNCANTGGASRETPPLM</sequence>